<feature type="compositionally biased region" description="Acidic residues" evidence="1">
    <location>
        <begin position="101"/>
        <end position="112"/>
    </location>
</feature>
<accession>A0AAV4JGR0</accession>
<feature type="region of interest" description="Disordered" evidence="1">
    <location>
        <begin position="1"/>
        <end position="136"/>
    </location>
</feature>
<reference evidence="2 3" key="1">
    <citation type="journal article" date="2021" name="Elife">
        <title>Chloroplast acquisition without the gene transfer in kleptoplastic sea slugs, Plakobranchus ocellatus.</title>
        <authorList>
            <person name="Maeda T."/>
            <person name="Takahashi S."/>
            <person name="Yoshida T."/>
            <person name="Shimamura S."/>
            <person name="Takaki Y."/>
            <person name="Nagai Y."/>
            <person name="Toyoda A."/>
            <person name="Suzuki Y."/>
            <person name="Arimoto A."/>
            <person name="Ishii H."/>
            <person name="Satoh N."/>
            <person name="Nishiyama T."/>
            <person name="Hasebe M."/>
            <person name="Maruyama T."/>
            <person name="Minagawa J."/>
            <person name="Obokata J."/>
            <person name="Shigenobu S."/>
        </authorList>
    </citation>
    <scope>NUCLEOTIDE SEQUENCE [LARGE SCALE GENOMIC DNA]</scope>
</reference>
<dbReference type="Proteomes" id="UP000762676">
    <property type="component" value="Unassembled WGS sequence"/>
</dbReference>
<gene>
    <name evidence="2" type="ORF">ElyMa_003349300</name>
</gene>
<proteinExistence type="predicted"/>
<dbReference type="EMBL" id="BMAT01006904">
    <property type="protein sequence ID" value="GFS21874.1"/>
    <property type="molecule type" value="Genomic_DNA"/>
</dbReference>
<comment type="caution">
    <text evidence="2">The sequence shown here is derived from an EMBL/GenBank/DDBJ whole genome shotgun (WGS) entry which is preliminary data.</text>
</comment>
<evidence type="ECO:0000313" key="3">
    <source>
        <dbReference type="Proteomes" id="UP000762676"/>
    </source>
</evidence>
<name>A0AAV4JGR0_9GAST</name>
<feature type="compositionally biased region" description="Polar residues" evidence="1">
    <location>
        <begin position="84"/>
        <end position="98"/>
    </location>
</feature>
<feature type="compositionally biased region" description="Basic residues" evidence="1">
    <location>
        <begin position="119"/>
        <end position="136"/>
    </location>
</feature>
<evidence type="ECO:0000256" key="1">
    <source>
        <dbReference type="SAM" id="MobiDB-lite"/>
    </source>
</evidence>
<protein>
    <recommendedName>
        <fullName evidence="4">PiggyBac transposable element-derived protein domain-containing protein</fullName>
    </recommendedName>
</protein>
<organism evidence="2 3">
    <name type="scientific">Elysia marginata</name>
    <dbReference type="NCBI Taxonomy" id="1093978"/>
    <lineage>
        <taxon>Eukaryota</taxon>
        <taxon>Metazoa</taxon>
        <taxon>Spiralia</taxon>
        <taxon>Lophotrochozoa</taxon>
        <taxon>Mollusca</taxon>
        <taxon>Gastropoda</taxon>
        <taxon>Heterobranchia</taxon>
        <taxon>Euthyneura</taxon>
        <taxon>Panpulmonata</taxon>
        <taxon>Sacoglossa</taxon>
        <taxon>Placobranchoidea</taxon>
        <taxon>Plakobranchidae</taxon>
        <taxon>Elysia</taxon>
    </lineage>
</organism>
<feature type="compositionally biased region" description="Acidic residues" evidence="1">
    <location>
        <begin position="58"/>
        <end position="79"/>
    </location>
</feature>
<dbReference type="AlphaFoldDB" id="A0AAV4JGR0"/>
<evidence type="ECO:0008006" key="4">
    <source>
        <dbReference type="Google" id="ProtNLM"/>
    </source>
</evidence>
<evidence type="ECO:0000313" key="2">
    <source>
        <dbReference type="EMBL" id="GFS21874.1"/>
    </source>
</evidence>
<keyword evidence="3" id="KW-1185">Reference proteome</keyword>
<sequence>MDADKAFQLLNSMMDQPSSEPDEVSEEVASIEPSLTVERAVEIARSKQFHSGNGPTDDFSDLSSESDDESSSDDPDESDYIPNETATSANESAVLQQNRSDEEDDVEQEDQEVQQAKAVRPRKRKRNPQSWKHNKRKSNIVAGLPGYLTSTTKESQFQGKLYARVILARSNVLIDVLNKIYNKFLKNFTNCHRKMCRTHIYLVV</sequence>